<feature type="transmembrane region" description="Helical" evidence="8">
    <location>
        <begin position="97"/>
        <end position="115"/>
    </location>
</feature>
<keyword evidence="2" id="KW-1003">Cell membrane</keyword>
<dbReference type="EMBL" id="VUOB01000013">
    <property type="protein sequence ID" value="KAA2264006.1"/>
    <property type="molecule type" value="Genomic_DNA"/>
</dbReference>
<evidence type="ECO:0000256" key="7">
    <source>
        <dbReference type="ARBA" id="ARBA00024033"/>
    </source>
</evidence>
<evidence type="ECO:0000313" key="9">
    <source>
        <dbReference type="EMBL" id="KAA2264006.1"/>
    </source>
</evidence>
<evidence type="ECO:0000256" key="4">
    <source>
        <dbReference type="ARBA" id="ARBA00022692"/>
    </source>
</evidence>
<feature type="transmembrane region" description="Helical" evidence="8">
    <location>
        <begin position="214"/>
        <end position="232"/>
    </location>
</feature>
<dbReference type="GO" id="GO:0016758">
    <property type="term" value="F:hexosyltransferase activity"/>
    <property type="evidence" value="ECO:0007669"/>
    <property type="project" value="InterPro"/>
</dbReference>
<dbReference type="Proteomes" id="UP000323454">
    <property type="component" value="Unassembled WGS sequence"/>
</dbReference>
<dbReference type="Pfam" id="PF09594">
    <property type="entry name" value="GT87"/>
    <property type="match status" value="1"/>
</dbReference>
<comment type="caution">
    <text evidence="9">The sequence shown here is derived from an EMBL/GenBank/DDBJ whole genome shotgun (WGS) entry which is preliminary data.</text>
</comment>
<protein>
    <submittedName>
        <fullName evidence="9">Mannosyltransferase</fullName>
    </submittedName>
</protein>
<comment type="similarity">
    <text evidence="7">Belongs to the glycosyltransferase 87 family.</text>
</comment>
<feature type="transmembrane region" description="Helical" evidence="8">
    <location>
        <begin position="184"/>
        <end position="207"/>
    </location>
</feature>
<sequence length="422" mass="46199">MTRVNLRAVEARVLAVAPWLLALSVLGHLVMVTFQQKMTMVDLMVYRNASPEIFTGQLYDWRLREFSDQFALPFTYPPFAALVFVPLSVVSWTVARWFWQLVSLACLWWLVRCALRLIAKSTGSTADVGDVGDVDPDLWRRRAMLWTGLSVWIEPVRTTLNYGQINLVLAAVLLATMASRRASLAGLGVGVTAGIKLTPAISGLYFLVTRRFAAAAWSVAAFLLTVGLGYLVTPGQSNRFWFQLLGDATRVGPVGSAINQSLRGALSRTLGYDVDSGLPWLLAVAVSAVLLGWALRAALRVGDTLAGIVAVQIFGLLVSPISWSHHWVWMVPGLMWLLYGRARGHRLVAWTAGLWVLAVGSYLISFLLKAQPSIWIIPRPWYFSALGWVYPACGLLTLVAVAVGLRARTSSDQQAAATVSSA</sequence>
<keyword evidence="9" id="KW-0328">Glycosyltransferase</keyword>
<keyword evidence="6 8" id="KW-0472">Membrane</keyword>
<dbReference type="AlphaFoldDB" id="A0A5B2XL12"/>
<feature type="transmembrane region" description="Helical" evidence="8">
    <location>
        <begin position="70"/>
        <end position="91"/>
    </location>
</feature>
<evidence type="ECO:0000256" key="1">
    <source>
        <dbReference type="ARBA" id="ARBA00004651"/>
    </source>
</evidence>
<gene>
    <name evidence="9" type="ORF">F0L68_08405</name>
</gene>
<evidence type="ECO:0000313" key="10">
    <source>
        <dbReference type="Proteomes" id="UP000323454"/>
    </source>
</evidence>
<dbReference type="InterPro" id="IPR018584">
    <property type="entry name" value="GT87"/>
</dbReference>
<dbReference type="GO" id="GO:0005886">
    <property type="term" value="C:plasma membrane"/>
    <property type="evidence" value="ECO:0007669"/>
    <property type="project" value="UniProtKB-SubCell"/>
</dbReference>
<feature type="transmembrane region" description="Helical" evidence="8">
    <location>
        <begin position="305"/>
        <end position="327"/>
    </location>
</feature>
<feature type="transmembrane region" description="Helical" evidence="8">
    <location>
        <begin position="278"/>
        <end position="298"/>
    </location>
</feature>
<name>A0A5B2XL12_9PSEU</name>
<feature type="transmembrane region" description="Helical" evidence="8">
    <location>
        <begin position="347"/>
        <end position="368"/>
    </location>
</feature>
<reference evidence="9 10" key="2">
    <citation type="submission" date="2019-09" db="EMBL/GenBank/DDBJ databases">
        <authorList>
            <person name="Jin C."/>
        </authorList>
    </citation>
    <scope>NUCLEOTIDE SEQUENCE [LARGE SCALE GENOMIC DNA]</scope>
    <source>
        <strain evidence="9 10">AN110305</strain>
    </source>
</reference>
<comment type="subcellular location">
    <subcellularLocation>
        <location evidence="1">Cell membrane</location>
        <topology evidence="1">Multi-pass membrane protein</topology>
    </subcellularLocation>
</comment>
<keyword evidence="10" id="KW-1185">Reference proteome</keyword>
<organism evidence="9 10">
    <name type="scientific">Solihabitans fulvus</name>
    <dbReference type="NCBI Taxonomy" id="1892852"/>
    <lineage>
        <taxon>Bacteria</taxon>
        <taxon>Bacillati</taxon>
        <taxon>Actinomycetota</taxon>
        <taxon>Actinomycetes</taxon>
        <taxon>Pseudonocardiales</taxon>
        <taxon>Pseudonocardiaceae</taxon>
        <taxon>Solihabitans</taxon>
    </lineage>
</organism>
<accession>A0A5B2XL12</accession>
<reference evidence="9 10" key="1">
    <citation type="submission" date="2019-09" db="EMBL/GenBank/DDBJ databases">
        <title>Goodfellowia gen. nov., a new genus of the Pseudonocardineae related to Actinoalloteichus, containing Goodfellowia coeruleoviolacea gen. nov., comb. nov. gen. nov., comb. nov.</title>
        <authorList>
            <person name="Labeda D."/>
        </authorList>
    </citation>
    <scope>NUCLEOTIDE SEQUENCE [LARGE SCALE GENOMIC DNA]</scope>
    <source>
        <strain evidence="9 10">AN110305</strain>
    </source>
</reference>
<evidence type="ECO:0000256" key="2">
    <source>
        <dbReference type="ARBA" id="ARBA00022475"/>
    </source>
</evidence>
<feature type="transmembrane region" description="Helical" evidence="8">
    <location>
        <begin position="12"/>
        <end position="34"/>
    </location>
</feature>
<evidence type="ECO:0000256" key="3">
    <source>
        <dbReference type="ARBA" id="ARBA00022679"/>
    </source>
</evidence>
<keyword evidence="5 8" id="KW-1133">Transmembrane helix</keyword>
<keyword evidence="4 8" id="KW-0812">Transmembrane</keyword>
<dbReference type="NCBIfam" id="NF009915">
    <property type="entry name" value="PRK13375.1"/>
    <property type="match status" value="1"/>
</dbReference>
<evidence type="ECO:0000256" key="6">
    <source>
        <dbReference type="ARBA" id="ARBA00023136"/>
    </source>
</evidence>
<evidence type="ECO:0000256" key="8">
    <source>
        <dbReference type="SAM" id="Phobius"/>
    </source>
</evidence>
<dbReference type="OrthoDB" id="9774600at2"/>
<evidence type="ECO:0000256" key="5">
    <source>
        <dbReference type="ARBA" id="ARBA00022989"/>
    </source>
</evidence>
<feature type="transmembrane region" description="Helical" evidence="8">
    <location>
        <begin position="380"/>
        <end position="405"/>
    </location>
</feature>
<keyword evidence="3 9" id="KW-0808">Transferase</keyword>
<proteinExistence type="inferred from homology"/>